<evidence type="ECO:0000313" key="2">
    <source>
        <dbReference type="EMBL" id="GAA2437635.1"/>
    </source>
</evidence>
<gene>
    <name evidence="2" type="ORF">GCM10010191_60660</name>
</gene>
<proteinExistence type="predicted"/>
<dbReference type="InterPro" id="IPR029039">
    <property type="entry name" value="Flavoprotein-like_sf"/>
</dbReference>
<dbReference type="Proteomes" id="UP001501231">
    <property type="component" value="Unassembled WGS sequence"/>
</dbReference>
<evidence type="ECO:0000259" key="1">
    <source>
        <dbReference type="Pfam" id="PF12724"/>
    </source>
</evidence>
<reference evidence="2 3" key="1">
    <citation type="journal article" date="2019" name="Int. J. Syst. Evol. Microbiol.">
        <title>The Global Catalogue of Microorganisms (GCM) 10K type strain sequencing project: providing services to taxonomists for standard genome sequencing and annotation.</title>
        <authorList>
            <consortium name="The Broad Institute Genomics Platform"/>
            <consortium name="The Broad Institute Genome Sequencing Center for Infectious Disease"/>
            <person name="Wu L."/>
            <person name="Ma J."/>
        </authorList>
    </citation>
    <scope>NUCLEOTIDE SEQUENCE [LARGE SCALE GENOMIC DNA]</scope>
    <source>
        <strain evidence="2 3">JCM 3325</strain>
    </source>
</reference>
<evidence type="ECO:0000313" key="3">
    <source>
        <dbReference type="Proteomes" id="UP001501231"/>
    </source>
</evidence>
<dbReference type="Gene3D" id="3.40.50.360">
    <property type="match status" value="1"/>
</dbReference>
<keyword evidence="3" id="KW-1185">Reference proteome</keyword>
<sequence length="184" mass="20038">MIVLVGYAGAHGSTLSIAERIAAALTGRGIRVDVRPMDTVENAGMYGAFVLGSAVHDQKWLTAATDFVLGNRDALGRRPVWAFSVGTPAALRGPWRRMAGREAANISASLQESVRLRGHRLFSGIIRREHLSFAGNLIFRVMGCRYGDYRDWEAIDAWASGIVRELAEGDRPEAGRSTAAREDP</sequence>
<protein>
    <submittedName>
        <fullName evidence="2">Flavodoxin domain-containing protein</fullName>
    </submittedName>
</protein>
<organism evidence="2 3">
    <name type="scientific">Actinomadura vinacea</name>
    <dbReference type="NCBI Taxonomy" id="115336"/>
    <lineage>
        <taxon>Bacteria</taxon>
        <taxon>Bacillati</taxon>
        <taxon>Actinomycetota</taxon>
        <taxon>Actinomycetes</taxon>
        <taxon>Streptosporangiales</taxon>
        <taxon>Thermomonosporaceae</taxon>
        <taxon>Actinomadura</taxon>
    </lineage>
</organism>
<dbReference type="InterPro" id="IPR026816">
    <property type="entry name" value="Flavodoxin_dom"/>
</dbReference>
<dbReference type="RefSeq" id="WP_344593515.1">
    <property type="nucleotide sequence ID" value="NZ_BAAARW010000022.1"/>
</dbReference>
<dbReference type="EMBL" id="BAAARW010000022">
    <property type="protein sequence ID" value="GAA2437635.1"/>
    <property type="molecule type" value="Genomic_DNA"/>
</dbReference>
<accession>A0ABN3JR89</accession>
<comment type="caution">
    <text evidence="2">The sequence shown here is derived from an EMBL/GenBank/DDBJ whole genome shotgun (WGS) entry which is preliminary data.</text>
</comment>
<dbReference type="SUPFAM" id="SSF52218">
    <property type="entry name" value="Flavoproteins"/>
    <property type="match status" value="1"/>
</dbReference>
<dbReference type="Pfam" id="PF12724">
    <property type="entry name" value="Flavodoxin_5"/>
    <property type="match status" value="1"/>
</dbReference>
<feature type="domain" description="Flavodoxin" evidence="1">
    <location>
        <begin position="4"/>
        <end position="140"/>
    </location>
</feature>
<name>A0ABN3JR89_9ACTN</name>